<protein>
    <submittedName>
        <fullName evidence="2">Uncharacterized protein</fullName>
    </submittedName>
</protein>
<dbReference type="EMBL" id="JAKNDN010000014">
    <property type="protein sequence ID" value="MCG4959865.1"/>
    <property type="molecule type" value="Genomic_DNA"/>
</dbReference>
<accession>A0A412WLQ0</accession>
<dbReference type="EMBL" id="QRYW01000010">
    <property type="protein sequence ID" value="RGV28067.1"/>
    <property type="molecule type" value="Genomic_DNA"/>
</dbReference>
<dbReference type="RefSeq" id="WP_013611762.1">
    <property type="nucleotide sequence ID" value="NZ_JABWDG010000036.1"/>
</dbReference>
<evidence type="ECO:0000313" key="2">
    <source>
        <dbReference type="EMBL" id="RGV28067.1"/>
    </source>
</evidence>
<evidence type="ECO:0000313" key="1">
    <source>
        <dbReference type="EMBL" id="MCG4959865.1"/>
    </source>
</evidence>
<gene>
    <name evidence="2" type="ORF">DWW24_05960</name>
    <name evidence="1" type="ORF">L0P03_08390</name>
</gene>
<dbReference type="Proteomes" id="UP000283426">
    <property type="component" value="Unassembled WGS sequence"/>
</dbReference>
<organism evidence="2 3">
    <name type="scientific">Odoribacter splanchnicus</name>
    <dbReference type="NCBI Taxonomy" id="28118"/>
    <lineage>
        <taxon>Bacteria</taxon>
        <taxon>Pseudomonadati</taxon>
        <taxon>Bacteroidota</taxon>
        <taxon>Bacteroidia</taxon>
        <taxon>Bacteroidales</taxon>
        <taxon>Odoribacteraceae</taxon>
        <taxon>Odoribacter</taxon>
    </lineage>
</organism>
<proteinExistence type="predicted"/>
<evidence type="ECO:0000313" key="3">
    <source>
        <dbReference type="Proteomes" id="UP000283426"/>
    </source>
</evidence>
<name>A0A412WLQ0_9BACT</name>
<dbReference type="Proteomes" id="UP001199750">
    <property type="component" value="Unassembled WGS sequence"/>
</dbReference>
<reference evidence="2 3" key="1">
    <citation type="submission" date="2018-08" db="EMBL/GenBank/DDBJ databases">
        <title>A genome reference for cultivated species of the human gut microbiota.</title>
        <authorList>
            <person name="Zou Y."/>
            <person name="Xue W."/>
            <person name="Luo G."/>
        </authorList>
    </citation>
    <scope>NUCLEOTIDE SEQUENCE [LARGE SCALE GENOMIC DNA]</scope>
    <source>
        <strain evidence="2 3">AF14-6AC</strain>
    </source>
</reference>
<comment type="caution">
    <text evidence="2">The sequence shown here is derived from an EMBL/GenBank/DDBJ whole genome shotgun (WGS) entry which is preliminary data.</text>
</comment>
<sequence>MKPSNGLRSLLNRFAVVVVTLKKEADPDVVYYRGYWKRKKVCLERADGIQPGRWPVLVLFTGYGVIAKDCTGKTDWAGRVTAGDEFLWEWKEVGEKRLLVFVRRVEVVSWLEKWEQEGWAMAGISLSAVAGVLDLEAWVEQTYRHWQTWKYWRKGKKEQQVIAALLLKRLKWPVLLAALVLSGIAYPLQTALRRQVLQQEEELSLWQRKIQLRRDDEERAGRMSRMLTGGGRLAPLFDRIAAAVPRGVTLVRLEANPPERRVEAGKPLVLKEGCVMVEGYTREPADVALFTEKLSGAGRSWRVTLERLDRRTEKADFTFRISIVWRADKEQGHGTE</sequence>
<dbReference type="AlphaFoldDB" id="A0A412WLQ0"/>
<reference evidence="1" key="2">
    <citation type="submission" date="2022-01" db="EMBL/GenBank/DDBJ databases">
        <title>Collection of gut derived symbiotic bacterial strains cultured from healthy donors.</title>
        <authorList>
            <person name="Lin H."/>
            <person name="Kohout C."/>
            <person name="Waligurski E."/>
            <person name="Pamer E.G."/>
        </authorList>
    </citation>
    <scope>NUCLEOTIDE SEQUENCE</scope>
    <source>
        <strain evidence="1">DFI.1.149</strain>
    </source>
</reference>
<dbReference type="GeneID" id="61274753"/>